<organism evidence="9 10">
    <name type="scientific">Nonomuraea cypriaca</name>
    <dbReference type="NCBI Taxonomy" id="1187855"/>
    <lineage>
        <taxon>Bacteria</taxon>
        <taxon>Bacillati</taxon>
        <taxon>Actinomycetota</taxon>
        <taxon>Actinomycetes</taxon>
        <taxon>Streptosporangiales</taxon>
        <taxon>Streptosporangiaceae</taxon>
        <taxon>Nonomuraea</taxon>
    </lineage>
</organism>
<proteinExistence type="inferred from homology"/>
<evidence type="ECO:0000313" key="10">
    <source>
        <dbReference type="Proteomes" id="UP000605361"/>
    </source>
</evidence>
<dbReference type="InterPro" id="IPR035906">
    <property type="entry name" value="MetI-like_sf"/>
</dbReference>
<comment type="similarity">
    <text evidence="7">Belongs to the binding-protein-dependent transport system permease family.</text>
</comment>
<feature type="transmembrane region" description="Helical" evidence="7">
    <location>
        <begin position="55"/>
        <end position="76"/>
    </location>
</feature>
<feature type="transmembrane region" description="Helical" evidence="7">
    <location>
        <begin position="156"/>
        <end position="182"/>
    </location>
</feature>
<dbReference type="GO" id="GO:0005886">
    <property type="term" value="C:plasma membrane"/>
    <property type="evidence" value="ECO:0007669"/>
    <property type="project" value="UniProtKB-SubCell"/>
</dbReference>
<dbReference type="AlphaFoldDB" id="A0A931A6Y7"/>
<evidence type="ECO:0000259" key="8">
    <source>
        <dbReference type="PROSITE" id="PS50928"/>
    </source>
</evidence>
<dbReference type="GO" id="GO:0055085">
    <property type="term" value="P:transmembrane transport"/>
    <property type="evidence" value="ECO:0007669"/>
    <property type="project" value="InterPro"/>
</dbReference>
<gene>
    <name evidence="9" type="ORF">ITP53_11170</name>
</gene>
<feature type="transmembrane region" description="Helical" evidence="7">
    <location>
        <begin position="324"/>
        <end position="344"/>
    </location>
</feature>
<dbReference type="InterPro" id="IPR000515">
    <property type="entry name" value="MetI-like"/>
</dbReference>
<keyword evidence="5 7" id="KW-1133">Transmembrane helix</keyword>
<keyword evidence="4 7" id="KW-0812">Transmembrane</keyword>
<evidence type="ECO:0000313" key="9">
    <source>
        <dbReference type="EMBL" id="MBF8186298.1"/>
    </source>
</evidence>
<evidence type="ECO:0000256" key="6">
    <source>
        <dbReference type="ARBA" id="ARBA00023136"/>
    </source>
</evidence>
<feature type="transmembrane region" description="Helical" evidence="7">
    <location>
        <begin position="88"/>
        <end position="109"/>
    </location>
</feature>
<dbReference type="Pfam" id="PF00528">
    <property type="entry name" value="BPD_transp_1"/>
    <property type="match status" value="1"/>
</dbReference>
<evidence type="ECO:0000256" key="4">
    <source>
        <dbReference type="ARBA" id="ARBA00022692"/>
    </source>
</evidence>
<keyword evidence="10" id="KW-1185">Reference proteome</keyword>
<dbReference type="PANTHER" id="PTHR43386:SF1">
    <property type="entry name" value="D,D-DIPEPTIDE TRANSPORT SYSTEM PERMEASE PROTEIN DDPC-RELATED"/>
    <property type="match status" value="1"/>
</dbReference>
<evidence type="ECO:0000256" key="2">
    <source>
        <dbReference type="ARBA" id="ARBA00022448"/>
    </source>
</evidence>
<feature type="transmembrane region" description="Helical" evidence="7">
    <location>
        <begin position="29"/>
        <end position="49"/>
    </location>
</feature>
<dbReference type="Proteomes" id="UP000605361">
    <property type="component" value="Unassembled WGS sequence"/>
</dbReference>
<evidence type="ECO:0000256" key="1">
    <source>
        <dbReference type="ARBA" id="ARBA00004651"/>
    </source>
</evidence>
<name>A0A931A6Y7_9ACTN</name>
<dbReference type="SUPFAM" id="SSF161098">
    <property type="entry name" value="MetI-like"/>
    <property type="match status" value="1"/>
</dbReference>
<dbReference type="PANTHER" id="PTHR43386">
    <property type="entry name" value="OLIGOPEPTIDE TRANSPORT SYSTEM PERMEASE PROTEIN APPC"/>
    <property type="match status" value="1"/>
</dbReference>
<accession>A0A931A6Y7</accession>
<reference evidence="9" key="1">
    <citation type="submission" date="2020-11" db="EMBL/GenBank/DDBJ databases">
        <title>Whole-genome analyses of Nonomuraea sp. K274.</title>
        <authorList>
            <person name="Veyisoglu A."/>
        </authorList>
    </citation>
    <scope>NUCLEOTIDE SEQUENCE</scope>
    <source>
        <strain evidence="9">K274</strain>
    </source>
</reference>
<dbReference type="PROSITE" id="PS50928">
    <property type="entry name" value="ABC_TM1"/>
    <property type="match status" value="1"/>
</dbReference>
<dbReference type="InterPro" id="IPR050366">
    <property type="entry name" value="BP-dependent_transpt_permease"/>
</dbReference>
<feature type="transmembrane region" description="Helical" evidence="7">
    <location>
        <begin position="267"/>
        <end position="289"/>
    </location>
</feature>
<keyword evidence="6 7" id="KW-0472">Membrane</keyword>
<evidence type="ECO:0000256" key="5">
    <source>
        <dbReference type="ARBA" id="ARBA00022989"/>
    </source>
</evidence>
<evidence type="ECO:0000256" key="7">
    <source>
        <dbReference type="RuleBase" id="RU363032"/>
    </source>
</evidence>
<dbReference type="CDD" id="cd06261">
    <property type="entry name" value="TM_PBP2"/>
    <property type="match status" value="1"/>
</dbReference>
<comment type="caution">
    <text evidence="9">The sequence shown here is derived from an EMBL/GenBank/DDBJ whole genome shotgun (WGS) entry which is preliminary data.</text>
</comment>
<dbReference type="Gene3D" id="1.10.3720.10">
    <property type="entry name" value="MetI-like"/>
    <property type="match status" value="1"/>
</dbReference>
<keyword evidence="2 7" id="KW-0813">Transport</keyword>
<sequence length="358" mass="37413">MSPAETSSPSTPASAAGGVATPPPAAPGWLVPLVATIAGLVIVVVAAFLVPDLAAVARVLIGLVGAGVAFWGGSRLGRGLVGAGFDLLNWLCAIWLIALAVLALIAPLLTLGEHEDSALTLLEPIYAPPDLSSTHPLGTNALGLDMLARVIYGARVSLTVCISAVLVGMAIGGILGITAGYLRGKVDMVIGVFTNSLLSVPTLIMLIALASVLRPTPQNMVIALSLVAIPGMIRVARAQTLALSQREYVTVARALGAKRSRIIVRELLPNVALAIIPLGMIYISALIVAEASLSFLGIGIRPPQPTWGNMIAEGQDGKMEEHPFLVIVPAFILFLTVFSFNLIGERLRKVWDTRQVKL</sequence>
<keyword evidence="3" id="KW-1003">Cell membrane</keyword>
<dbReference type="EMBL" id="JADOGI010000025">
    <property type="protein sequence ID" value="MBF8186298.1"/>
    <property type="molecule type" value="Genomic_DNA"/>
</dbReference>
<evidence type="ECO:0000256" key="3">
    <source>
        <dbReference type="ARBA" id="ARBA00022475"/>
    </source>
</evidence>
<comment type="subcellular location">
    <subcellularLocation>
        <location evidence="1 7">Cell membrane</location>
        <topology evidence="1 7">Multi-pass membrane protein</topology>
    </subcellularLocation>
</comment>
<protein>
    <submittedName>
        <fullName evidence="9">ABC transporter permease</fullName>
    </submittedName>
</protein>
<feature type="domain" description="ABC transmembrane type-1" evidence="8">
    <location>
        <begin position="154"/>
        <end position="344"/>
    </location>
</feature>
<feature type="transmembrane region" description="Helical" evidence="7">
    <location>
        <begin position="189"/>
        <end position="213"/>
    </location>
</feature>